<evidence type="ECO:0000313" key="3">
    <source>
        <dbReference type="Proteomes" id="UP000095594"/>
    </source>
</evidence>
<organism evidence="2 3">
    <name type="scientific">Clostridium disporicum</name>
    <dbReference type="NCBI Taxonomy" id="84024"/>
    <lineage>
        <taxon>Bacteria</taxon>
        <taxon>Bacillati</taxon>
        <taxon>Bacillota</taxon>
        <taxon>Clostridia</taxon>
        <taxon>Eubacteriales</taxon>
        <taxon>Clostridiaceae</taxon>
        <taxon>Clostridium</taxon>
    </lineage>
</organism>
<dbReference type="InterPro" id="IPR038475">
    <property type="entry name" value="RecG_C_sf"/>
</dbReference>
<evidence type="ECO:0000259" key="1">
    <source>
        <dbReference type="Pfam" id="PF04326"/>
    </source>
</evidence>
<dbReference type="Gene3D" id="3.30.950.30">
    <property type="entry name" value="Schlafen, AAA domain"/>
    <property type="match status" value="1"/>
</dbReference>
<dbReference type="PANTHER" id="PTHR30595:SF6">
    <property type="entry name" value="SCHLAFEN ALBA-2 DOMAIN-CONTAINING PROTEIN"/>
    <property type="match status" value="1"/>
</dbReference>
<dbReference type="EMBL" id="CYZX01000009">
    <property type="protein sequence ID" value="CUO41956.1"/>
    <property type="molecule type" value="Genomic_DNA"/>
</dbReference>
<proteinExistence type="predicted"/>
<dbReference type="RefSeq" id="WP_055265284.1">
    <property type="nucleotide sequence ID" value="NZ_CABIXQ010000009.1"/>
</dbReference>
<dbReference type="PANTHER" id="PTHR30595">
    <property type="entry name" value="GLPR-RELATED TRANSCRIPTIONAL REPRESSOR"/>
    <property type="match status" value="1"/>
</dbReference>
<dbReference type="OrthoDB" id="320597at2"/>
<sequence>MEEKKLLSIIAKGEGIKVDFKRELYLDYESCKKELAKDVCAIANSRGGRGYIIVGVEDKSREIVGVKDLNSLNEEKIQQIVSSRCEPPIPIMVEIVDVKDKKVGIIVIYDGGQKPYQIRETGAFNIRRGSTTDTMRKEELVAAFEENLLLIVETCPIMKSTIDFLNMELVSKYFQSKGIYINKENEKYLLESAGIIYLDTSNKVYRCTLGGLLVFSDINNICIPQNMVKIVDKSNDSKDNVITIGGNLLNIIHETEKELRNILKVGYPIDAVMEAVKNAVLYREYSIFNKMIEVIVTKKSVIILSPGQMIIKNNKGKNIKYNSRNMWIYEKLISLDKDNTFTNDGFGIKRMKNAFKGRGSVKLINSVVENCFKVILPYYKDE</sequence>
<accession>A0A174EZH4</accession>
<dbReference type="InterPro" id="IPR007421">
    <property type="entry name" value="Schlafen_AlbA_2_dom"/>
</dbReference>
<dbReference type="Proteomes" id="UP000095594">
    <property type="component" value="Unassembled WGS sequence"/>
</dbReference>
<protein>
    <submittedName>
        <fullName evidence="2">Putative transcriptional regulator</fullName>
    </submittedName>
</protein>
<dbReference type="Gene3D" id="3.30.565.60">
    <property type="match status" value="1"/>
</dbReference>
<reference evidence="2 3" key="1">
    <citation type="submission" date="2015-09" db="EMBL/GenBank/DDBJ databases">
        <authorList>
            <consortium name="Pathogen Informatics"/>
        </authorList>
    </citation>
    <scope>NUCLEOTIDE SEQUENCE [LARGE SCALE GENOMIC DNA]</scope>
    <source>
        <strain evidence="2 3">2789STDY5834856</strain>
    </source>
</reference>
<feature type="domain" description="Schlafen AlbA-2" evidence="1">
    <location>
        <begin position="14"/>
        <end position="135"/>
    </location>
</feature>
<evidence type="ECO:0000313" key="2">
    <source>
        <dbReference type="EMBL" id="CUO41956.1"/>
    </source>
</evidence>
<dbReference type="AlphaFoldDB" id="A0A174EZH4"/>
<gene>
    <name evidence="2" type="ORF">ERS852471_01526</name>
</gene>
<dbReference type="Pfam" id="PF04326">
    <property type="entry name" value="SLFN_AlbA_2"/>
    <property type="match status" value="1"/>
</dbReference>
<name>A0A174EZH4_9CLOT</name>
<dbReference type="InterPro" id="IPR038461">
    <property type="entry name" value="Schlafen_AlbA_2_dom_sf"/>
</dbReference>